<keyword evidence="5 6" id="KW-0539">Nucleus</keyword>
<dbReference type="GO" id="GO:0035267">
    <property type="term" value="C:NuA4 histone acetyltransferase complex"/>
    <property type="evidence" value="ECO:0007669"/>
    <property type="project" value="InterPro"/>
</dbReference>
<protein>
    <recommendedName>
        <fullName evidence="6">Enhancer of polycomb-like protein</fullName>
    </recommendedName>
</protein>
<dbReference type="STRING" id="3708.A0A078FGU2"/>
<keyword evidence="4 6" id="KW-0804">Transcription</keyword>
<feature type="domain" description="Enhancer of polycomb-like N-terminal" evidence="7">
    <location>
        <begin position="459"/>
        <end position="553"/>
    </location>
</feature>
<dbReference type="Pfam" id="PF10513">
    <property type="entry name" value="EPL1"/>
    <property type="match status" value="1"/>
</dbReference>
<dbReference type="EMBL" id="HG994357">
    <property type="protein sequence ID" value="CAF2118440.1"/>
    <property type="molecule type" value="Genomic_DNA"/>
</dbReference>
<evidence type="ECO:0000256" key="1">
    <source>
        <dbReference type="ARBA" id="ARBA00004123"/>
    </source>
</evidence>
<dbReference type="InterPro" id="IPR019542">
    <property type="entry name" value="Enhancer_polycomb-like_N"/>
</dbReference>
<dbReference type="GO" id="GO:0005634">
    <property type="term" value="C:nucleus"/>
    <property type="evidence" value="ECO:0007669"/>
    <property type="project" value="UniProtKB-SubCell"/>
</dbReference>
<proteinExistence type="inferred from homology"/>
<evidence type="ECO:0000256" key="4">
    <source>
        <dbReference type="ARBA" id="ARBA00023163"/>
    </source>
</evidence>
<reference evidence="8" key="3">
    <citation type="submission" date="2021-01" db="EMBL/GenBank/DDBJ databases">
        <authorList>
            <consortium name="Genoscope - CEA"/>
            <person name="William W."/>
        </authorList>
    </citation>
    <scope>NUCLEOTIDE SEQUENCE</scope>
</reference>
<evidence type="ECO:0000313" key="10">
    <source>
        <dbReference type="Proteomes" id="UP000028999"/>
    </source>
</evidence>
<evidence type="ECO:0000256" key="3">
    <source>
        <dbReference type="ARBA" id="ARBA00023015"/>
    </source>
</evidence>
<sequence length="726" mass="82956">MPSVGMRRTTRVFGVVKAADGARVLRSGRRIWPNNDEPKAKRAHDAVDPDWDCKGGKVFAEKQQHDKGEDFTVVKRRRVRTEAVGDGKCVDTKFGIVYNRKRKRLCDQSSGGSSDLKFYRRRTRRLCGPVIALTVDWSCGDCWLSTVFGLVMRYLRREELSLRTLASFFLSQPINDDFADHGVRFLEEPPFEHARGVCKLFGGVDCLPLLSADFAAIPRFFMDMHLTLFLRDAPRSFAFVKRSLYLLNNPVVEETDSESEFVSSPPCNPKRGSNAQYRGNLGFHSIQKRRRSLRRRRVRNLSHSGHKLYNGTSVFELSWRNRTSAAAVSTRRLRSSVLNNSNEISVVPKPLTKEELDSLRCSVNILVLGSDRCTREEGFSAVLEFVSSKEWFVVIKKDGEIRYKLKARKTMRPCSCNRFTHSVVWVGDNGWKLEFCERRDWLGFKEIYKECYERNVLEQSAKVIPIPGVTEVCGYAENIDALPSFSMPVPYISVKEDEVSRAMARSTAIYDMDSEDEEWLERQNEAMLGGEDEKKSQQLHQDTFELMIDGFEKYYFHNPADDLLDEKAASVASLSYLGRQDVVEAVYDYWARKRKQRKAPLLRVFQGHQVKKTPLFFKPVFRKRRSFKRQGSQLHGKSKQSSLVSVKAAKLEAWEGQNVFLRVEKAKALADTSMEIAMAKRRRAQVLAENADLAVYKAMLARRIAQAVKVVADSSGEVADASLFLN</sequence>
<evidence type="ECO:0000313" key="9">
    <source>
        <dbReference type="EMBL" id="CDY11298.1"/>
    </source>
</evidence>
<evidence type="ECO:0000256" key="6">
    <source>
        <dbReference type="RuleBase" id="RU361124"/>
    </source>
</evidence>
<evidence type="ECO:0000259" key="7">
    <source>
        <dbReference type="Pfam" id="PF10513"/>
    </source>
</evidence>
<dbReference type="AlphaFoldDB" id="A0A078FGU2"/>
<dbReference type="Proteomes" id="UP000028999">
    <property type="component" value="Unassembled WGS sequence"/>
</dbReference>
<dbReference type="PANTHER" id="PTHR14898">
    <property type="entry name" value="ENHANCER OF POLYCOMB"/>
    <property type="match status" value="1"/>
</dbReference>
<dbReference type="PaxDb" id="3708-A0A078FGU2"/>
<comment type="similarity">
    <text evidence="2 6">Belongs to the enhancer of polycomb family.</text>
</comment>
<comment type="subcellular location">
    <subcellularLocation>
        <location evidence="1 6">Nucleus</location>
    </subcellularLocation>
</comment>
<keyword evidence="10" id="KW-1185">Reference proteome</keyword>
<dbReference type="GO" id="GO:0032777">
    <property type="term" value="C:piccolo histone acetyltransferase complex"/>
    <property type="evidence" value="ECO:0000318"/>
    <property type="project" value="GO_Central"/>
</dbReference>
<dbReference type="Gramene" id="CDY11298">
    <property type="protein sequence ID" value="CDY11298"/>
    <property type="gene ID" value="GSBRNA2T00049335001"/>
</dbReference>
<keyword evidence="3 6" id="KW-0805">Transcription regulation</keyword>
<accession>A0A078FGU2</accession>
<evidence type="ECO:0000256" key="2">
    <source>
        <dbReference type="ARBA" id="ARBA00008035"/>
    </source>
</evidence>
<evidence type="ECO:0000313" key="8">
    <source>
        <dbReference type="EMBL" id="CAF2118440.1"/>
    </source>
</evidence>
<evidence type="ECO:0000256" key="5">
    <source>
        <dbReference type="ARBA" id="ARBA00023242"/>
    </source>
</evidence>
<dbReference type="Proteomes" id="UP001295469">
    <property type="component" value="Chromosome A03"/>
</dbReference>
<dbReference type="InterPro" id="IPR024943">
    <property type="entry name" value="Enhancer_polycomb"/>
</dbReference>
<dbReference type="OMA" id="WLKKFNS"/>
<reference evidence="9" key="2">
    <citation type="submission" date="2014-06" db="EMBL/GenBank/DDBJ databases">
        <authorList>
            <person name="Genoscope - CEA"/>
        </authorList>
    </citation>
    <scope>NUCLEOTIDE SEQUENCE</scope>
</reference>
<reference evidence="9 10" key="1">
    <citation type="journal article" date="2014" name="Science">
        <title>Plant genetics. Early allopolyploid evolution in the post-Neolithic Brassica napus oilseed genome.</title>
        <authorList>
            <person name="Chalhoub B."/>
            <person name="Denoeud F."/>
            <person name="Liu S."/>
            <person name="Parkin I.A."/>
            <person name="Tang H."/>
            <person name="Wang X."/>
            <person name="Chiquet J."/>
            <person name="Belcram H."/>
            <person name="Tong C."/>
            <person name="Samans B."/>
            <person name="Correa M."/>
            <person name="Da Silva C."/>
            <person name="Just J."/>
            <person name="Falentin C."/>
            <person name="Koh C.S."/>
            <person name="Le Clainche I."/>
            <person name="Bernard M."/>
            <person name="Bento P."/>
            <person name="Noel B."/>
            <person name="Labadie K."/>
            <person name="Alberti A."/>
            <person name="Charles M."/>
            <person name="Arnaud D."/>
            <person name="Guo H."/>
            <person name="Daviaud C."/>
            <person name="Alamery S."/>
            <person name="Jabbari K."/>
            <person name="Zhao M."/>
            <person name="Edger P.P."/>
            <person name="Chelaifa H."/>
            <person name="Tack D."/>
            <person name="Lassalle G."/>
            <person name="Mestiri I."/>
            <person name="Schnel N."/>
            <person name="Le Paslier M.C."/>
            <person name="Fan G."/>
            <person name="Renault V."/>
            <person name="Bayer P.E."/>
            <person name="Golicz A.A."/>
            <person name="Manoli S."/>
            <person name="Lee T.H."/>
            <person name="Thi V.H."/>
            <person name="Chalabi S."/>
            <person name="Hu Q."/>
            <person name="Fan C."/>
            <person name="Tollenaere R."/>
            <person name="Lu Y."/>
            <person name="Battail C."/>
            <person name="Shen J."/>
            <person name="Sidebottom C.H."/>
            <person name="Wang X."/>
            <person name="Canaguier A."/>
            <person name="Chauveau A."/>
            <person name="Berard A."/>
            <person name="Deniot G."/>
            <person name="Guan M."/>
            <person name="Liu Z."/>
            <person name="Sun F."/>
            <person name="Lim Y.P."/>
            <person name="Lyons E."/>
            <person name="Town C.D."/>
            <person name="Bancroft I."/>
            <person name="Wang X."/>
            <person name="Meng J."/>
            <person name="Ma J."/>
            <person name="Pires J.C."/>
            <person name="King G.J."/>
            <person name="Brunel D."/>
            <person name="Delourme R."/>
            <person name="Renard M."/>
            <person name="Aury J.M."/>
            <person name="Adams K.L."/>
            <person name="Batley J."/>
            <person name="Snowdon R.J."/>
            <person name="Tost J."/>
            <person name="Edwards D."/>
            <person name="Zhou Y."/>
            <person name="Hua W."/>
            <person name="Sharpe A.G."/>
            <person name="Paterson A.H."/>
            <person name="Guan C."/>
            <person name="Wincker P."/>
        </authorList>
    </citation>
    <scope>NUCLEOTIDE SEQUENCE [LARGE SCALE GENOMIC DNA]</scope>
    <source>
        <strain evidence="10">cv. Darmor-bzh</strain>
    </source>
</reference>
<name>A0A078FGU2_BRANA</name>
<organism evidence="9 10">
    <name type="scientific">Brassica napus</name>
    <name type="common">Rape</name>
    <dbReference type="NCBI Taxonomy" id="3708"/>
    <lineage>
        <taxon>Eukaryota</taxon>
        <taxon>Viridiplantae</taxon>
        <taxon>Streptophyta</taxon>
        <taxon>Embryophyta</taxon>
        <taxon>Tracheophyta</taxon>
        <taxon>Spermatophyta</taxon>
        <taxon>Magnoliopsida</taxon>
        <taxon>eudicotyledons</taxon>
        <taxon>Gunneridae</taxon>
        <taxon>Pentapetalae</taxon>
        <taxon>rosids</taxon>
        <taxon>malvids</taxon>
        <taxon>Brassicales</taxon>
        <taxon>Brassicaceae</taxon>
        <taxon>Brassiceae</taxon>
        <taxon>Brassica</taxon>
    </lineage>
</organism>
<dbReference type="GO" id="GO:0006357">
    <property type="term" value="P:regulation of transcription by RNA polymerase II"/>
    <property type="evidence" value="ECO:0000318"/>
    <property type="project" value="GO_Central"/>
</dbReference>
<gene>
    <name evidence="9" type="primary">BnaA03g01340D</name>
    <name evidence="8" type="ORF">DARMORV10_A03P01740.1</name>
    <name evidence="9" type="ORF">GSBRNA2T00049335001</name>
</gene>
<dbReference type="EMBL" id="LK032010">
    <property type="protein sequence ID" value="CDY11298.1"/>
    <property type="molecule type" value="Genomic_DNA"/>
</dbReference>